<dbReference type="CDD" id="cd01038">
    <property type="entry name" value="Endonuclease_DUF559"/>
    <property type="match status" value="1"/>
</dbReference>
<evidence type="ECO:0000313" key="3">
    <source>
        <dbReference type="Proteomes" id="UP000011700"/>
    </source>
</evidence>
<organism evidence="2 3">
    <name type="scientific">Stutzerimonas stutzeri NF13</name>
    <dbReference type="NCBI Taxonomy" id="1212548"/>
    <lineage>
        <taxon>Bacteria</taxon>
        <taxon>Pseudomonadati</taxon>
        <taxon>Pseudomonadota</taxon>
        <taxon>Gammaproteobacteria</taxon>
        <taxon>Pseudomonadales</taxon>
        <taxon>Pseudomonadaceae</taxon>
        <taxon>Stutzerimonas</taxon>
    </lineage>
</organism>
<evidence type="ECO:0000313" key="2">
    <source>
        <dbReference type="EMBL" id="EMD99137.1"/>
    </source>
</evidence>
<gene>
    <name evidence="2" type="ORF">B381_15728</name>
</gene>
<dbReference type="Proteomes" id="UP000011700">
    <property type="component" value="Unassembled WGS sequence"/>
</dbReference>
<dbReference type="PANTHER" id="PTHR38590:SF1">
    <property type="entry name" value="BLL0828 PROTEIN"/>
    <property type="match status" value="1"/>
</dbReference>
<dbReference type="SUPFAM" id="SSF52980">
    <property type="entry name" value="Restriction endonuclease-like"/>
    <property type="match status" value="1"/>
</dbReference>
<dbReference type="Gene3D" id="3.40.960.10">
    <property type="entry name" value="VSR Endonuclease"/>
    <property type="match status" value="1"/>
</dbReference>
<reference evidence="2 3" key="1">
    <citation type="journal article" date="2013" name="Genome Announc.">
        <title>Draft Genome of Pseudomonas stutzeri Strain NF13, a Nitrogen Fixer Isolated from the Galapagos Rift Hydrothermal Vent.</title>
        <authorList>
            <person name="Pena A."/>
            <person name="Busquets A."/>
            <person name="Gomila M."/>
            <person name="Mayol J."/>
            <person name="Bosch R."/>
            <person name="Nogales B."/>
            <person name="Garcia-Valdes E."/>
            <person name="Bennasar A."/>
            <person name="Lalucat J."/>
        </authorList>
    </citation>
    <scope>NUCLEOTIDE SEQUENCE [LARGE SCALE GENOMIC DNA]</scope>
    <source>
        <strain evidence="2 3">NF13</strain>
    </source>
</reference>
<sequence>MPTERASTEQRQFARHLRHQLTDCERLLWSRLRNRGLARFKFRRQHPWPPYVLDFYCAELRLVVELDGGQHHDEAGLAKDRLRTVYLQQQGLEVLRFSNLDVMRNLEGVLTEILRWLE</sequence>
<feature type="domain" description="DUF559" evidence="1">
    <location>
        <begin position="9"/>
        <end position="117"/>
    </location>
</feature>
<dbReference type="InterPro" id="IPR011335">
    <property type="entry name" value="Restrct_endonuc-II-like"/>
</dbReference>
<dbReference type="RefSeq" id="WP_003302215.1">
    <property type="nucleotide sequence ID" value="NZ_AOBS01000062.1"/>
</dbReference>
<dbReference type="InterPro" id="IPR007569">
    <property type="entry name" value="DUF559"/>
</dbReference>
<dbReference type="EMBL" id="AOBS01000062">
    <property type="protein sequence ID" value="EMD99137.1"/>
    <property type="molecule type" value="Genomic_DNA"/>
</dbReference>
<dbReference type="PANTHER" id="PTHR38590">
    <property type="entry name" value="BLL0828 PROTEIN"/>
    <property type="match status" value="1"/>
</dbReference>
<feature type="non-terminal residue" evidence="2">
    <location>
        <position position="118"/>
    </location>
</feature>
<evidence type="ECO:0000259" key="1">
    <source>
        <dbReference type="Pfam" id="PF04480"/>
    </source>
</evidence>
<dbReference type="Pfam" id="PF04480">
    <property type="entry name" value="DUF559"/>
    <property type="match status" value="1"/>
</dbReference>
<dbReference type="InterPro" id="IPR047216">
    <property type="entry name" value="Endonuclease_DUF559_bact"/>
</dbReference>
<dbReference type="eggNOG" id="COG2852">
    <property type="taxonomic scope" value="Bacteria"/>
</dbReference>
<proteinExistence type="predicted"/>
<dbReference type="OrthoDB" id="9798754at2"/>
<accession>M2VGM7</accession>
<protein>
    <recommendedName>
        <fullName evidence="1">DUF559 domain-containing protein</fullName>
    </recommendedName>
</protein>
<dbReference type="AlphaFoldDB" id="M2VGM7"/>
<name>M2VGM7_STUST</name>
<comment type="caution">
    <text evidence="2">The sequence shown here is derived from an EMBL/GenBank/DDBJ whole genome shotgun (WGS) entry which is preliminary data.</text>
</comment>